<reference evidence="1" key="1">
    <citation type="submission" date="2018-06" db="EMBL/GenBank/DDBJ databases">
        <authorList>
            <person name="Zhirakovskaya E."/>
        </authorList>
    </citation>
    <scope>NUCLEOTIDE SEQUENCE</scope>
</reference>
<dbReference type="EMBL" id="UOFM01000542">
    <property type="protein sequence ID" value="VAW83403.1"/>
    <property type="molecule type" value="Genomic_DNA"/>
</dbReference>
<name>A0A3B0Z5C4_9ZZZZ</name>
<proteinExistence type="predicted"/>
<accession>A0A3B0Z5C4</accession>
<protein>
    <submittedName>
        <fullName evidence="1">Uncharacterized protein</fullName>
    </submittedName>
</protein>
<sequence>MADDTVTVIDNRTGKRIELPIRKATQGPDA</sequence>
<feature type="non-terminal residue" evidence="1">
    <location>
        <position position="30"/>
    </location>
</feature>
<gene>
    <name evidence="1" type="ORF">MNBD_GAMMA14-1414</name>
</gene>
<evidence type="ECO:0000313" key="1">
    <source>
        <dbReference type="EMBL" id="VAW83403.1"/>
    </source>
</evidence>
<organism evidence="1">
    <name type="scientific">hydrothermal vent metagenome</name>
    <dbReference type="NCBI Taxonomy" id="652676"/>
    <lineage>
        <taxon>unclassified sequences</taxon>
        <taxon>metagenomes</taxon>
        <taxon>ecological metagenomes</taxon>
    </lineage>
</organism>
<dbReference type="AlphaFoldDB" id="A0A3B0Z5C4"/>